<dbReference type="Pfam" id="PF13466">
    <property type="entry name" value="STAS_2"/>
    <property type="match status" value="1"/>
</dbReference>
<reference evidence="5 6" key="1">
    <citation type="submission" date="2016-01" db="EMBL/GenBank/DDBJ databases">
        <title>Complete genome sequence of a soil Actinobacterium, Isoptericola dokdonensis DS-3.</title>
        <authorList>
            <person name="Kwon S.-K."/>
            <person name="Kim J.F."/>
        </authorList>
    </citation>
    <scope>NUCLEOTIDE SEQUENCE [LARGE SCALE GENOMIC DNA]</scope>
    <source>
        <strain evidence="5 6">DS-3</strain>
    </source>
</reference>
<dbReference type="AlphaFoldDB" id="A0A161IFB0"/>
<dbReference type="PANTHER" id="PTHR33495:SF2">
    <property type="entry name" value="ANTI-SIGMA FACTOR ANTAGONIST TM_1081-RELATED"/>
    <property type="match status" value="1"/>
</dbReference>
<dbReference type="RefSeq" id="WP_068203286.1">
    <property type="nucleotide sequence ID" value="NZ_CP014209.1"/>
</dbReference>
<dbReference type="NCBIfam" id="TIGR00377">
    <property type="entry name" value="ant_ant_sig"/>
    <property type="match status" value="1"/>
</dbReference>
<dbReference type="GO" id="GO:0043856">
    <property type="term" value="F:anti-sigma factor antagonist activity"/>
    <property type="evidence" value="ECO:0007669"/>
    <property type="project" value="InterPro"/>
</dbReference>
<evidence type="ECO:0000313" key="5">
    <source>
        <dbReference type="EMBL" id="ANC32107.1"/>
    </source>
</evidence>
<dbReference type="KEGG" id="ido:I598_2573"/>
<sequence length="125" mass="13307">MDTDRTSELEPDPDAGSGISCQHQEDATYITLWGEVDAALREAASDAMSAVVSRPAQTPLAVDARDVTFLDSSGVAFILQLYMLGQETGAPVHLLEPSEAVTEVLEMIGMGGRIPIKHEEQHAGA</sequence>
<dbReference type="SUPFAM" id="SSF52091">
    <property type="entry name" value="SpoIIaa-like"/>
    <property type="match status" value="1"/>
</dbReference>
<proteinExistence type="inferred from homology"/>
<gene>
    <name evidence="5" type="ORF">I598_2573</name>
</gene>
<protein>
    <recommendedName>
        <fullName evidence="2">Anti-sigma factor antagonist</fullName>
    </recommendedName>
</protein>
<dbReference type="PROSITE" id="PS50801">
    <property type="entry name" value="STAS"/>
    <property type="match status" value="1"/>
</dbReference>
<dbReference type="CDD" id="cd07043">
    <property type="entry name" value="STAS_anti-anti-sigma_factors"/>
    <property type="match status" value="1"/>
</dbReference>
<comment type="similarity">
    <text evidence="1 2">Belongs to the anti-sigma-factor antagonist family.</text>
</comment>
<feature type="region of interest" description="Disordered" evidence="3">
    <location>
        <begin position="1"/>
        <end position="21"/>
    </location>
</feature>
<feature type="domain" description="STAS" evidence="4">
    <location>
        <begin position="17"/>
        <end position="125"/>
    </location>
</feature>
<dbReference type="InterPro" id="IPR058548">
    <property type="entry name" value="MlaB-like_STAS"/>
</dbReference>
<dbReference type="EMBL" id="CP014209">
    <property type="protein sequence ID" value="ANC32107.1"/>
    <property type="molecule type" value="Genomic_DNA"/>
</dbReference>
<dbReference type="PATRIC" id="fig|1300344.3.peg.2584"/>
<evidence type="ECO:0000256" key="1">
    <source>
        <dbReference type="ARBA" id="ARBA00009013"/>
    </source>
</evidence>
<dbReference type="InterPro" id="IPR003658">
    <property type="entry name" value="Anti-sigma_ant"/>
</dbReference>
<dbReference type="PANTHER" id="PTHR33495">
    <property type="entry name" value="ANTI-SIGMA FACTOR ANTAGONIST TM_1081-RELATED-RELATED"/>
    <property type="match status" value="1"/>
</dbReference>
<dbReference type="InterPro" id="IPR036513">
    <property type="entry name" value="STAS_dom_sf"/>
</dbReference>
<evidence type="ECO:0000259" key="4">
    <source>
        <dbReference type="PROSITE" id="PS50801"/>
    </source>
</evidence>
<evidence type="ECO:0000313" key="6">
    <source>
        <dbReference type="Proteomes" id="UP000076794"/>
    </source>
</evidence>
<name>A0A161IFB0_9MICO</name>
<dbReference type="Gene3D" id="3.30.750.24">
    <property type="entry name" value="STAS domain"/>
    <property type="match status" value="1"/>
</dbReference>
<dbReference type="OrthoDB" id="5145734at2"/>
<dbReference type="Proteomes" id="UP000076794">
    <property type="component" value="Chromosome"/>
</dbReference>
<keyword evidence="6" id="KW-1185">Reference proteome</keyword>
<evidence type="ECO:0000256" key="2">
    <source>
        <dbReference type="RuleBase" id="RU003749"/>
    </source>
</evidence>
<evidence type="ECO:0000256" key="3">
    <source>
        <dbReference type="SAM" id="MobiDB-lite"/>
    </source>
</evidence>
<dbReference type="InterPro" id="IPR002645">
    <property type="entry name" value="STAS_dom"/>
</dbReference>
<accession>A0A161IFB0</accession>
<dbReference type="STRING" id="1300344.I598_2573"/>
<organism evidence="5 6">
    <name type="scientific">Isoptericola dokdonensis DS-3</name>
    <dbReference type="NCBI Taxonomy" id="1300344"/>
    <lineage>
        <taxon>Bacteria</taxon>
        <taxon>Bacillati</taxon>
        <taxon>Actinomycetota</taxon>
        <taxon>Actinomycetes</taxon>
        <taxon>Micrococcales</taxon>
        <taxon>Promicromonosporaceae</taxon>
        <taxon>Isoptericola</taxon>
    </lineage>
</organism>